<evidence type="ECO:0000313" key="1">
    <source>
        <dbReference type="EMBL" id="KAK3761998.1"/>
    </source>
</evidence>
<sequence length="166" mass="18690">MWFSARIQCPINWCCFASQSSSHYRIRISDNVKDITVHGFSIPQCGLRCDSALFNARHINQFSQYWADLDRSKGKRLTRPVTDCLSHTVSVELGFNPDRPKGKRSNFPVTDCLSHTASVELGFHPDRSKGKRPNFPVTDCLSHTASVGLGFHPDRSKGKRSNFPGH</sequence>
<organism evidence="1 2">
    <name type="scientific">Elysia crispata</name>
    <name type="common">lettuce slug</name>
    <dbReference type="NCBI Taxonomy" id="231223"/>
    <lineage>
        <taxon>Eukaryota</taxon>
        <taxon>Metazoa</taxon>
        <taxon>Spiralia</taxon>
        <taxon>Lophotrochozoa</taxon>
        <taxon>Mollusca</taxon>
        <taxon>Gastropoda</taxon>
        <taxon>Heterobranchia</taxon>
        <taxon>Euthyneura</taxon>
        <taxon>Panpulmonata</taxon>
        <taxon>Sacoglossa</taxon>
        <taxon>Placobranchoidea</taxon>
        <taxon>Plakobranchidae</taxon>
        <taxon>Elysia</taxon>
    </lineage>
</organism>
<dbReference type="EMBL" id="JAWDGP010004779">
    <property type="protein sequence ID" value="KAK3761998.1"/>
    <property type="molecule type" value="Genomic_DNA"/>
</dbReference>
<name>A0AAE1DA43_9GAST</name>
<dbReference type="AlphaFoldDB" id="A0AAE1DA43"/>
<keyword evidence="2" id="KW-1185">Reference proteome</keyword>
<protein>
    <submittedName>
        <fullName evidence="1">Uncharacterized protein</fullName>
    </submittedName>
</protein>
<proteinExistence type="predicted"/>
<accession>A0AAE1DA43</accession>
<gene>
    <name evidence="1" type="ORF">RRG08_031675</name>
</gene>
<evidence type="ECO:0000313" key="2">
    <source>
        <dbReference type="Proteomes" id="UP001283361"/>
    </source>
</evidence>
<comment type="caution">
    <text evidence="1">The sequence shown here is derived from an EMBL/GenBank/DDBJ whole genome shotgun (WGS) entry which is preliminary data.</text>
</comment>
<reference evidence="1" key="1">
    <citation type="journal article" date="2023" name="G3 (Bethesda)">
        <title>A reference genome for the long-term kleptoplast-retaining sea slug Elysia crispata morphotype clarki.</title>
        <authorList>
            <person name="Eastman K.E."/>
            <person name="Pendleton A.L."/>
            <person name="Shaikh M.A."/>
            <person name="Suttiyut T."/>
            <person name="Ogas R."/>
            <person name="Tomko P."/>
            <person name="Gavelis G."/>
            <person name="Widhalm J.R."/>
            <person name="Wisecaver J.H."/>
        </authorList>
    </citation>
    <scope>NUCLEOTIDE SEQUENCE</scope>
    <source>
        <strain evidence="1">ECLA1</strain>
    </source>
</reference>
<dbReference type="Proteomes" id="UP001283361">
    <property type="component" value="Unassembled WGS sequence"/>
</dbReference>